<comment type="caution">
    <text evidence="2">The sequence shown here is derived from an EMBL/GenBank/DDBJ whole genome shotgun (WGS) entry which is preliminary data.</text>
</comment>
<name>A0A9Q1JJE8_9CARY</name>
<evidence type="ECO:0000313" key="3">
    <source>
        <dbReference type="Proteomes" id="UP001153076"/>
    </source>
</evidence>
<proteinExistence type="predicted"/>
<dbReference type="AlphaFoldDB" id="A0A9Q1JJE8"/>
<evidence type="ECO:0000313" key="2">
    <source>
        <dbReference type="EMBL" id="KAJ8427742.1"/>
    </source>
</evidence>
<dbReference type="Proteomes" id="UP001153076">
    <property type="component" value="Unassembled WGS sequence"/>
</dbReference>
<feature type="region of interest" description="Disordered" evidence="1">
    <location>
        <begin position="1"/>
        <end position="37"/>
    </location>
</feature>
<accession>A0A9Q1JJE8</accession>
<evidence type="ECO:0000256" key="1">
    <source>
        <dbReference type="SAM" id="MobiDB-lite"/>
    </source>
</evidence>
<organism evidence="2 3">
    <name type="scientific">Carnegiea gigantea</name>
    <dbReference type="NCBI Taxonomy" id="171969"/>
    <lineage>
        <taxon>Eukaryota</taxon>
        <taxon>Viridiplantae</taxon>
        <taxon>Streptophyta</taxon>
        <taxon>Embryophyta</taxon>
        <taxon>Tracheophyta</taxon>
        <taxon>Spermatophyta</taxon>
        <taxon>Magnoliopsida</taxon>
        <taxon>eudicotyledons</taxon>
        <taxon>Gunneridae</taxon>
        <taxon>Pentapetalae</taxon>
        <taxon>Caryophyllales</taxon>
        <taxon>Cactineae</taxon>
        <taxon>Cactaceae</taxon>
        <taxon>Cactoideae</taxon>
        <taxon>Echinocereeae</taxon>
        <taxon>Carnegiea</taxon>
    </lineage>
</organism>
<dbReference type="OrthoDB" id="1694156at2759"/>
<sequence length="468" mass="52765">MWGNSSSTEYKPDDEKDEDSDGQMSFESESNIHEDKWGGSCIGDDVALQSDNSTPLTRELCEENNEDEQVGLWLRLYVFMVLSGVLFPRTLYEAAWSMLHYVDDVTGMADYARAEAVWVKVSHGGRYDANELLRDIMEDEVISVLYPREHEIVHPVVRQFMATDAYDYYMDDGEVCQFVWYGFELFCACVGDYTTFKMTVNDHIVCDITWKGWLNVDEHLRRAREAYTLAKSAHENTKIEMQKLRTYENSKAQDQEVGRGEDVHEEVGKLGVKGLRIGDPGNASSRKLVGDMVIGVKYLTRLCNEQAQSTRTDKEVSIQNETHNGHEASIEVFTTEIRPQQGRRKASNIFKPKVRKASATHASPYTNPLHGRRGSKTAHKRLTVVKKAIGGMSGKLRTNCGVADIVHDLATIVVLSTSDAAVDEVDKSMELLSEQAVTVYLIALLSNEEAKLLSDIRSNRKALKDGKW</sequence>
<gene>
    <name evidence="2" type="ORF">Cgig2_021069</name>
</gene>
<feature type="region of interest" description="Disordered" evidence="1">
    <location>
        <begin position="353"/>
        <end position="376"/>
    </location>
</feature>
<reference evidence="2" key="1">
    <citation type="submission" date="2022-04" db="EMBL/GenBank/DDBJ databases">
        <title>Carnegiea gigantea Genome sequencing and assembly v2.</title>
        <authorList>
            <person name="Copetti D."/>
            <person name="Sanderson M.J."/>
            <person name="Burquez A."/>
            <person name="Wojciechowski M.F."/>
        </authorList>
    </citation>
    <scope>NUCLEOTIDE SEQUENCE</scope>
    <source>
        <strain evidence="2">SGP5-SGP5p</strain>
        <tissue evidence="2">Aerial part</tissue>
    </source>
</reference>
<protein>
    <submittedName>
        <fullName evidence="2">Uncharacterized protein</fullName>
    </submittedName>
</protein>
<dbReference type="EMBL" id="JAKOGI010001103">
    <property type="protein sequence ID" value="KAJ8427742.1"/>
    <property type="molecule type" value="Genomic_DNA"/>
</dbReference>
<keyword evidence="3" id="KW-1185">Reference proteome</keyword>